<dbReference type="EMBL" id="CP157940">
    <property type="protein sequence ID" value="XBS55398.1"/>
    <property type="molecule type" value="Genomic_DNA"/>
</dbReference>
<evidence type="ECO:0000256" key="5">
    <source>
        <dbReference type="HAMAP-Rule" id="MF_00182"/>
    </source>
</evidence>
<dbReference type="GO" id="GO:0005829">
    <property type="term" value="C:cytosol"/>
    <property type="evidence" value="ECO:0007669"/>
    <property type="project" value="TreeGrafter"/>
</dbReference>
<keyword evidence="3 5" id="KW-0808">Transferase</keyword>
<feature type="domain" description="Formyl transferase C-terminal" evidence="7">
    <location>
        <begin position="204"/>
        <end position="300"/>
    </location>
</feature>
<dbReference type="Pfam" id="PF02911">
    <property type="entry name" value="Formyl_trans_C"/>
    <property type="match status" value="1"/>
</dbReference>
<feature type="domain" description="Formyl transferase N-terminal" evidence="6">
    <location>
        <begin position="1"/>
        <end position="179"/>
    </location>
</feature>
<dbReference type="PANTHER" id="PTHR11138">
    <property type="entry name" value="METHIONYL-TRNA FORMYLTRANSFERASE"/>
    <property type="match status" value="1"/>
</dbReference>
<dbReference type="EC" id="2.1.2.9" evidence="2 5"/>
<dbReference type="InterPro" id="IPR036477">
    <property type="entry name" value="Formyl_transf_N_sf"/>
</dbReference>
<dbReference type="HAMAP" id="MF_00182">
    <property type="entry name" value="Formyl_trans"/>
    <property type="match status" value="1"/>
</dbReference>
<name>A0AAU7PT08_9FIRM</name>
<dbReference type="InterPro" id="IPR002376">
    <property type="entry name" value="Formyl_transf_N"/>
</dbReference>
<dbReference type="InterPro" id="IPR041711">
    <property type="entry name" value="Met-tRNA-FMT_N"/>
</dbReference>
<dbReference type="NCBIfam" id="TIGR00460">
    <property type="entry name" value="fmt"/>
    <property type="match status" value="1"/>
</dbReference>
<accession>A0AAU7PT08</accession>
<dbReference type="SUPFAM" id="SSF53328">
    <property type="entry name" value="Formyltransferase"/>
    <property type="match status" value="1"/>
</dbReference>
<dbReference type="Gene3D" id="3.40.50.12230">
    <property type="match status" value="1"/>
</dbReference>
<dbReference type="AlphaFoldDB" id="A0AAU7PT08"/>
<dbReference type="CDD" id="cd08646">
    <property type="entry name" value="FMT_core_Met-tRNA-FMT_N"/>
    <property type="match status" value="1"/>
</dbReference>
<dbReference type="InterPro" id="IPR005794">
    <property type="entry name" value="Fmt"/>
</dbReference>
<proteinExistence type="inferred from homology"/>
<dbReference type="InterPro" id="IPR005793">
    <property type="entry name" value="Formyl_trans_C"/>
</dbReference>
<dbReference type="RefSeq" id="WP_349948071.1">
    <property type="nucleotide sequence ID" value="NZ_CP157940.1"/>
</dbReference>
<dbReference type="InterPro" id="IPR011034">
    <property type="entry name" value="Formyl_transferase-like_C_sf"/>
</dbReference>
<sequence>MRIIFMGTPDFSVPALEALKEAGHEILGVVTQPDKPKGRGKEIQMTPVKEKAMEYHIPVYQPVKARDPEFVKILSDLEPELMVVIAFGQLLPKAILDIPKYGCVNIHASLLPKYRGASPIQYAVINGEKESGVTTMMMAETLDTGDMLDQEAIALDKKETFGSLHDKLSRLGSRLILKTIIKLEEGTAECTPQDDLKTCYVGMIKKSMGDIDWSMDAVSIERLIRGLNPWPSAYTVWNGKVMKLWEADVVDKEYEGAYGQVVEVSRDSLVIKTGKGCLSIRKLQLQGKKCMEIDAFLRGYQIAEGTILERLAGTSSCPESVGK</sequence>
<keyword evidence="4 5" id="KW-0648">Protein biosynthesis</keyword>
<dbReference type="CDD" id="cd08704">
    <property type="entry name" value="Met_tRNA_FMT_C"/>
    <property type="match status" value="1"/>
</dbReference>
<feature type="binding site" evidence="5">
    <location>
        <begin position="109"/>
        <end position="112"/>
    </location>
    <ligand>
        <name>(6S)-5,6,7,8-tetrahydrofolate</name>
        <dbReference type="ChEBI" id="CHEBI:57453"/>
    </ligand>
</feature>
<comment type="similarity">
    <text evidence="1 5">Belongs to the Fmt family.</text>
</comment>
<dbReference type="PANTHER" id="PTHR11138:SF5">
    <property type="entry name" value="METHIONYL-TRNA FORMYLTRANSFERASE, MITOCHONDRIAL"/>
    <property type="match status" value="1"/>
</dbReference>
<dbReference type="InterPro" id="IPR044135">
    <property type="entry name" value="Met-tRNA-FMT_C"/>
</dbReference>
<protein>
    <recommendedName>
        <fullName evidence="2 5">Methionyl-tRNA formyltransferase</fullName>
        <ecNumber evidence="2 5">2.1.2.9</ecNumber>
    </recommendedName>
</protein>
<reference evidence="8" key="1">
    <citation type="submission" date="2024-06" db="EMBL/GenBank/DDBJ databases">
        <title>Lacrimispora cavernae sp. nov., a novel anaerobe isolated from bat guano pile inside a cave.</title>
        <authorList>
            <person name="Miller S.L."/>
            <person name="Lu N."/>
            <person name="King J."/>
            <person name="Sankaranarayanan K."/>
            <person name="Lawson P.A."/>
        </authorList>
    </citation>
    <scope>NUCLEOTIDE SEQUENCE</scope>
    <source>
        <strain evidence="8">BS-2</strain>
    </source>
</reference>
<dbReference type="SUPFAM" id="SSF50486">
    <property type="entry name" value="FMT C-terminal domain-like"/>
    <property type="match status" value="1"/>
</dbReference>
<evidence type="ECO:0000256" key="2">
    <source>
        <dbReference type="ARBA" id="ARBA00012261"/>
    </source>
</evidence>
<organism evidence="8">
    <name type="scientific">Lacrimispora sp. BS-2</name>
    <dbReference type="NCBI Taxonomy" id="3151850"/>
    <lineage>
        <taxon>Bacteria</taxon>
        <taxon>Bacillati</taxon>
        <taxon>Bacillota</taxon>
        <taxon>Clostridia</taxon>
        <taxon>Lachnospirales</taxon>
        <taxon>Lachnospiraceae</taxon>
        <taxon>Lacrimispora</taxon>
    </lineage>
</organism>
<evidence type="ECO:0000256" key="3">
    <source>
        <dbReference type="ARBA" id="ARBA00022679"/>
    </source>
</evidence>
<dbReference type="FunFam" id="3.40.50.12230:FF:000001">
    <property type="entry name" value="Methionyl-tRNA formyltransferase"/>
    <property type="match status" value="1"/>
</dbReference>
<evidence type="ECO:0000259" key="7">
    <source>
        <dbReference type="Pfam" id="PF02911"/>
    </source>
</evidence>
<evidence type="ECO:0000259" key="6">
    <source>
        <dbReference type="Pfam" id="PF00551"/>
    </source>
</evidence>
<comment type="catalytic activity">
    <reaction evidence="5">
        <text>L-methionyl-tRNA(fMet) + (6R)-10-formyltetrahydrofolate = N-formyl-L-methionyl-tRNA(fMet) + (6S)-5,6,7,8-tetrahydrofolate + H(+)</text>
        <dbReference type="Rhea" id="RHEA:24380"/>
        <dbReference type="Rhea" id="RHEA-COMP:9952"/>
        <dbReference type="Rhea" id="RHEA-COMP:9953"/>
        <dbReference type="ChEBI" id="CHEBI:15378"/>
        <dbReference type="ChEBI" id="CHEBI:57453"/>
        <dbReference type="ChEBI" id="CHEBI:78530"/>
        <dbReference type="ChEBI" id="CHEBI:78844"/>
        <dbReference type="ChEBI" id="CHEBI:195366"/>
        <dbReference type="EC" id="2.1.2.9"/>
    </reaction>
</comment>
<dbReference type="Pfam" id="PF00551">
    <property type="entry name" value="Formyl_trans_N"/>
    <property type="match status" value="1"/>
</dbReference>
<dbReference type="GO" id="GO:0004479">
    <property type="term" value="F:methionyl-tRNA formyltransferase activity"/>
    <property type="evidence" value="ECO:0007669"/>
    <property type="project" value="UniProtKB-UniRule"/>
</dbReference>
<evidence type="ECO:0000256" key="1">
    <source>
        <dbReference type="ARBA" id="ARBA00010699"/>
    </source>
</evidence>
<evidence type="ECO:0000313" key="8">
    <source>
        <dbReference type="EMBL" id="XBS55398.1"/>
    </source>
</evidence>
<comment type="function">
    <text evidence="5">Attaches a formyl group to the free amino group of methionyl-tRNA(fMet). The formyl group appears to play a dual role in the initiator identity of N-formylmethionyl-tRNA by promoting its recognition by IF2 and preventing the misappropriation of this tRNA by the elongation apparatus.</text>
</comment>
<evidence type="ECO:0000256" key="4">
    <source>
        <dbReference type="ARBA" id="ARBA00022917"/>
    </source>
</evidence>
<gene>
    <name evidence="5 8" type="primary">fmt</name>
    <name evidence="8" type="ORF">ABFV83_06295</name>
</gene>